<comment type="caution">
    <text evidence="7">The sequence shown here is derived from an EMBL/GenBank/DDBJ whole genome shotgun (WGS) entry which is preliminary data.</text>
</comment>
<dbReference type="SUPFAM" id="SSF54403">
    <property type="entry name" value="Cystatin/monellin"/>
    <property type="match status" value="2"/>
</dbReference>
<reference evidence="7" key="1">
    <citation type="journal article" date="2023" name="G3 (Bethesda)">
        <title>A reference genome for the long-term kleptoplast-retaining sea slug Elysia crispata morphotype clarki.</title>
        <authorList>
            <person name="Eastman K.E."/>
            <person name="Pendleton A.L."/>
            <person name="Shaikh M.A."/>
            <person name="Suttiyut T."/>
            <person name="Ogas R."/>
            <person name="Tomko P."/>
            <person name="Gavelis G."/>
            <person name="Widhalm J.R."/>
            <person name="Wisecaver J.H."/>
        </authorList>
    </citation>
    <scope>NUCLEOTIDE SEQUENCE</scope>
    <source>
        <strain evidence="7">ECLA1</strain>
    </source>
</reference>
<dbReference type="GO" id="GO:0005615">
    <property type="term" value="C:extracellular space"/>
    <property type="evidence" value="ECO:0007669"/>
    <property type="project" value="TreeGrafter"/>
</dbReference>
<dbReference type="PANTHER" id="PTHR46186">
    <property type="entry name" value="CYSTATIN"/>
    <property type="match status" value="1"/>
</dbReference>
<proteinExistence type="inferred from homology"/>
<dbReference type="Proteomes" id="UP001283361">
    <property type="component" value="Unassembled WGS sequence"/>
</dbReference>
<evidence type="ECO:0000313" key="8">
    <source>
        <dbReference type="Proteomes" id="UP001283361"/>
    </source>
</evidence>
<dbReference type="InterPro" id="IPR000010">
    <property type="entry name" value="Cystatin_dom"/>
</dbReference>
<evidence type="ECO:0000256" key="5">
    <source>
        <dbReference type="SAM" id="SignalP"/>
    </source>
</evidence>
<dbReference type="GO" id="GO:0004869">
    <property type="term" value="F:cysteine-type endopeptidase inhibitor activity"/>
    <property type="evidence" value="ECO:0007669"/>
    <property type="project" value="UniProtKB-KW"/>
</dbReference>
<feature type="signal peptide" evidence="5">
    <location>
        <begin position="1"/>
        <end position="19"/>
    </location>
</feature>
<dbReference type="GO" id="GO:0005737">
    <property type="term" value="C:cytoplasm"/>
    <property type="evidence" value="ECO:0007669"/>
    <property type="project" value="TreeGrafter"/>
</dbReference>
<keyword evidence="3" id="KW-0789">Thiol protease inhibitor</keyword>
<evidence type="ECO:0000313" key="7">
    <source>
        <dbReference type="EMBL" id="KAK3783405.1"/>
    </source>
</evidence>
<sequence length="237" mass="26034">MFALLGVTLFLSLAGQASLQLLAGGISDTKLNLDDPNVLFAVDAINTYHNLLGDSENRTLVDIISAKSQVVAGTLYHLVLKLKTSSQVEICKVEVWSRPWLSGYEATQVTKDPSCKIDVDTTLTPKITGGSALIDSQNPEVQKALMFATDSLNKMENSMYYRKPVKVEEVKSQVVSGMAYHFTGVHMAATSCLKNGGAVDLKTCSVLDPADTRICNFDVWWQSWEAVPYKLTNYQCQ</sequence>
<keyword evidence="4" id="KW-1015">Disulfide bond</keyword>
<dbReference type="Pfam" id="PF00031">
    <property type="entry name" value="Cystatin"/>
    <property type="match status" value="1"/>
</dbReference>
<dbReference type="InterPro" id="IPR046350">
    <property type="entry name" value="Cystatin_sf"/>
</dbReference>
<keyword evidence="5" id="KW-0732">Signal</keyword>
<dbReference type="EMBL" id="JAWDGP010002410">
    <property type="protein sequence ID" value="KAK3783405.1"/>
    <property type="molecule type" value="Genomic_DNA"/>
</dbReference>
<keyword evidence="2" id="KW-0646">Protease inhibitor</keyword>
<evidence type="ECO:0000256" key="3">
    <source>
        <dbReference type="ARBA" id="ARBA00022704"/>
    </source>
</evidence>
<gene>
    <name evidence="7" type="ORF">RRG08_033666</name>
</gene>
<evidence type="ECO:0000256" key="4">
    <source>
        <dbReference type="ARBA" id="ARBA00023157"/>
    </source>
</evidence>
<dbReference type="PROSITE" id="PS00287">
    <property type="entry name" value="CYSTATIN"/>
    <property type="match status" value="1"/>
</dbReference>
<dbReference type="PANTHER" id="PTHR46186:SF2">
    <property type="entry name" value="CYSTATIN"/>
    <property type="match status" value="1"/>
</dbReference>
<dbReference type="AlphaFoldDB" id="A0AAE1DV22"/>
<dbReference type="Gene3D" id="3.10.450.10">
    <property type="match status" value="2"/>
</dbReference>
<dbReference type="CDD" id="cd00042">
    <property type="entry name" value="CY"/>
    <property type="match status" value="2"/>
</dbReference>
<feature type="chain" id="PRO_5042074052" description="Cystatin domain-containing protein" evidence="5">
    <location>
        <begin position="20"/>
        <end position="237"/>
    </location>
</feature>
<keyword evidence="8" id="KW-1185">Reference proteome</keyword>
<evidence type="ECO:0000256" key="2">
    <source>
        <dbReference type="ARBA" id="ARBA00022690"/>
    </source>
</evidence>
<dbReference type="InterPro" id="IPR018073">
    <property type="entry name" value="Prot_inh_cystat_CS"/>
</dbReference>
<comment type="similarity">
    <text evidence="1">Belongs to the cystatin family.</text>
</comment>
<name>A0AAE1DV22_9GAST</name>
<organism evidence="7 8">
    <name type="scientific">Elysia crispata</name>
    <name type="common">lettuce slug</name>
    <dbReference type="NCBI Taxonomy" id="231223"/>
    <lineage>
        <taxon>Eukaryota</taxon>
        <taxon>Metazoa</taxon>
        <taxon>Spiralia</taxon>
        <taxon>Lophotrochozoa</taxon>
        <taxon>Mollusca</taxon>
        <taxon>Gastropoda</taxon>
        <taxon>Heterobranchia</taxon>
        <taxon>Euthyneura</taxon>
        <taxon>Panpulmonata</taxon>
        <taxon>Sacoglossa</taxon>
        <taxon>Placobranchoidea</taxon>
        <taxon>Plakobranchidae</taxon>
        <taxon>Elysia</taxon>
    </lineage>
</organism>
<dbReference type="GO" id="GO:0031982">
    <property type="term" value="C:vesicle"/>
    <property type="evidence" value="ECO:0007669"/>
    <property type="project" value="TreeGrafter"/>
</dbReference>
<dbReference type="FunFam" id="3.10.450.10:FF:000004">
    <property type="entry name" value="Cystatin C"/>
    <property type="match status" value="1"/>
</dbReference>
<feature type="domain" description="Cystatin" evidence="6">
    <location>
        <begin position="126"/>
        <end position="237"/>
    </location>
</feature>
<protein>
    <recommendedName>
        <fullName evidence="6">Cystatin domain-containing protein</fullName>
    </recommendedName>
</protein>
<feature type="domain" description="Cystatin" evidence="6">
    <location>
        <begin position="21"/>
        <end position="112"/>
    </location>
</feature>
<evidence type="ECO:0000256" key="1">
    <source>
        <dbReference type="ARBA" id="ARBA00009403"/>
    </source>
</evidence>
<dbReference type="SMART" id="SM00043">
    <property type="entry name" value="CY"/>
    <property type="match status" value="2"/>
</dbReference>
<accession>A0AAE1DV22</accession>
<evidence type="ECO:0000259" key="6">
    <source>
        <dbReference type="SMART" id="SM00043"/>
    </source>
</evidence>